<protein>
    <submittedName>
        <fullName evidence="10">Uncharacterized protein</fullName>
    </submittedName>
</protein>
<feature type="domain" description="C2H2-type" evidence="8">
    <location>
        <begin position="565"/>
        <end position="592"/>
    </location>
</feature>
<feature type="domain" description="C2H2-type" evidence="8">
    <location>
        <begin position="892"/>
        <end position="915"/>
    </location>
</feature>
<keyword evidence="1 6" id="KW-0479">Metal-binding</keyword>
<dbReference type="AlphaFoldDB" id="A0AA39F0Q0"/>
<dbReference type="InterPro" id="IPR036236">
    <property type="entry name" value="Znf_C2H2_sf"/>
</dbReference>
<dbReference type="SMART" id="SM00355">
    <property type="entry name" value="ZnF_C2H2"/>
    <property type="match status" value="7"/>
</dbReference>
<dbReference type="GO" id="GO:0005634">
    <property type="term" value="C:nucleus"/>
    <property type="evidence" value="ECO:0007669"/>
    <property type="project" value="InterPro"/>
</dbReference>
<feature type="domain" description="C2H2-type" evidence="8">
    <location>
        <begin position="717"/>
        <end position="744"/>
    </location>
</feature>
<dbReference type="PANTHER" id="PTHR24379:SF121">
    <property type="entry name" value="C2H2-TYPE DOMAIN-CONTAINING PROTEIN"/>
    <property type="match status" value="1"/>
</dbReference>
<dbReference type="GO" id="GO:0003676">
    <property type="term" value="F:nucleic acid binding"/>
    <property type="evidence" value="ECO:0007669"/>
    <property type="project" value="InterPro"/>
</dbReference>
<feature type="region of interest" description="Disordered" evidence="7">
    <location>
        <begin position="219"/>
        <end position="283"/>
    </location>
</feature>
<feature type="compositionally biased region" description="Acidic residues" evidence="7">
    <location>
        <begin position="223"/>
        <end position="236"/>
    </location>
</feature>
<evidence type="ECO:0000256" key="2">
    <source>
        <dbReference type="ARBA" id="ARBA00022737"/>
    </source>
</evidence>
<feature type="domain" description="C2H2-type" evidence="8">
    <location>
        <begin position="865"/>
        <end position="887"/>
    </location>
</feature>
<evidence type="ECO:0000256" key="6">
    <source>
        <dbReference type="PROSITE-ProRule" id="PRU01263"/>
    </source>
</evidence>
<proteinExistence type="predicted"/>
<dbReference type="PROSITE" id="PS51915">
    <property type="entry name" value="ZAD"/>
    <property type="match status" value="1"/>
</dbReference>
<feature type="region of interest" description="Disordered" evidence="7">
    <location>
        <begin position="171"/>
        <end position="206"/>
    </location>
</feature>
<dbReference type="Gene3D" id="3.30.160.60">
    <property type="entry name" value="Classic Zinc Finger"/>
    <property type="match status" value="3"/>
</dbReference>
<evidence type="ECO:0000259" key="9">
    <source>
        <dbReference type="PROSITE" id="PS51915"/>
    </source>
</evidence>
<reference evidence="10" key="1">
    <citation type="journal article" date="2023" name="bioRxiv">
        <title>Scaffold-level genome assemblies of two parasitoid biocontrol wasps reveal the parthenogenesis mechanism and an associated novel virus.</title>
        <authorList>
            <person name="Inwood S."/>
            <person name="Skelly J."/>
            <person name="Guhlin J."/>
            <person name="Harrop T."/>
            <person name="Goldson S."/>
            <person name="Dearden P."/>
        </authorList>
    </citation>
    <scope>NUCLEOTIDE SEQUENCE</scope>
    <source>
        <strain evidence="10">Irish</strain>
        <tissue evidence="10">Whole body</tissue>
    </source>
</reference>
<gene>
    <name evidence="10" type="ORF">PV328_007552</name>
</gene>
<dbReference type="GO" id="GO:0008270">
    <property type="term" value="F:zinc ion binding"/>
    <property type="evidence" value="ECO:0007669"/>
    <property type="project" value="UniProtKB-UniRule"/>
</dbReference>
<dbReference type="Pfam" id="PF00096">
    <property type="entry name" value="zf-C2H2"/>
    <property type="match status" value="3"/>
</dbReference>
<keyword evidence="3 5" id="KW-0863">Zinc-finger</keyword>
<feature type="binding site" evidence="6">
    <location>
        <position position="17"/>
    </location>
    <ligand>
        <name>Zn(2+)</name>
        <dbReference type="ChEBI" id="CHEBI:29105"/>
    </ligand>
</feature>
<dbReference type="InterPro" id="IPR013087">
    <property type="entry name" value="Znf_C2H2_type"/>
</dbReference>
<dbReference type="InterPro" id="IPR003604">
    <property type="entry name" value="Matrin/U1-like-C_Znf_C2H2"/>
</dbReference>
<dbReference type="Proteomes" id="UP001168990">
    <property type="component" value="Unassembled WGS sequence"/>
</dbReference>
<accession>A0AA39F0Q0</accession>
<feature type="domain" description="C2H2-type" evidence="8">
    <location>
        <begin position="758"/>
        <end position="785"/>
    </location>
</feature>
<dbReference type="Pfam" id="PF07776">
    <property type="entry name" value="zf-AD"/>
    <property type="match status" value="1"/>
</dbReference>
<name>A0AA39F0Q0_9HYME</name>
<keyword evidence="4 6" id="KW-0862">Zinc</keyword>
<feature type="compositionally biased region" description="Low complexity" evidence="7">
    <location>
        <begin position="183"/>
        <end position="193"/>
    </location>
</feature>
<feature type="domain" description="C2H2-type" evidence="8">
    <location>
        <begin position="632"/>
        <end position="659"/>
    </location>
</feature>
<dbReference type="PANTHER" id="PTHR24379">
    <property type="entry name" value="KRAB AND ZINC FINGER DOMAIN-CONTAINING"/>
    <property type="match status" value="1"/>
</dbReference>
<evidence type="ECO:0000256" key="4">
    <source>
        <dbReference type="ARBA" id="ARBA00022833"/>
    </source>
</evidence>
<organism evidence="10 11">
    <name type="scientific">Microctonus aethiopoides</name>
    <dbReference type="NCBI Taxonomy" id="144406"/>
    <lineage>
        <taxon>Eukaryota</taxon>
        <taxon>Metazoa</taxon>
        <taxon>Ecdysozoa</taxon>
        <taxon>Arthropoda</taxon>
        <taxon>Hexapoda</taxon>
        <taxon>Insecta</taxon>
        <taxon>Pterygota</taxon>
        <taxon>Neoptera</taxon>
        <taxon>Endopterygota</taxon>
        <taxon>Hymenoptera</taxon>
        <taxon>Apocrita</taxon>
        <taxon>Ichneumonoidea</taxon>
        <taxon>Braconidae</taxon>
        <taxon>Euphorinae</taxon>
        <taxon>Microctonus</taxon>
    </lineage>
</organism>
<evidence type="ECO:0000313" key="11">
    <source>
        <dbReference type="Proteomes" id="UP001168990"/>
    </source>
</evidence>
<dbReference type="PROSITE" id="PS50157">
    <property type="entry name" value="ZINC_FINGER_C2H2_2"/>
    <property type="match status" value="7"/>
</dbReference>
<evidence type="ECO:0000256" key="5">
    <source>
        <dbReference type="PROSITE-ProRule" id="PRU00042"/>
    </source>
</evidence>
<evidence type="ECO:0000313" key="10">
    <source>
        <dbReference type="EMBL" id="KAK0160111.1"/>
    </source>
</evidence>
<evidence type="ECO:0000259" key="8">
    <source>
        <dbReference type="PROSITE" id="PS50157"/>
    </source>
</evidence>
<feature type="domain" description="ZAD" evidence="9">
    <location>
        <begin position="12"/>
        <end position="85"/>
    </location>
</feature>
<dbReference type="InterPro" id="IPR012934">
    <property type="entry name" value="Znf_AD"/>
</dbReference>
<reference evidence="10" key="2">
    <citation type="submission" date="2023-03" db="EMBL/GenBank/DDBJ databases">
        <authorList>
            <person name="Inwood S.N."/>
            <person name="Skelly J.G."/>
            <person name="Guhlin J."/>
            <person name="Harrop T.W.R."/>
            <person name="Goldson S.G."/>
            <person name="Dearden P.K."/>
        </authorList>
    </citation>
    <scope>NUCLEOTIDE SEQUENCE</scope>
    <source>
        <strain evidence="10">Irish</strain>
        <tissue evidence="10">Whole body</tissue>
    </source>
</reference>
<sequence>MPRNSMISRVNEKCRICLSDEGSMVDVFTAELNLKIKELTESTSIQINDGENLPRNICHVCLYKLEIWCDFKRQFIYTNNKLLEHLKNIHTPDYEKSTGKRRHCDTQENLDNNADNIGEKKKFKLNNETPPRASKLIDNEKLTVTPIIFLDNNDSYNESMSKAIKIDLTTSGGGGGDECQVNSSSQMSKSRSFSGRRTSEQRLASTQRWVARKKALLAATGENDSDTDSMSSDDAELSPIQKARSRNHIDNDTEKIKRLSKSTNDFNPTAEAKDDTPIIKSTDNSMKNNKEIEKPFESNTIQSELVIGDATFIVTSKLFLSEPQYLHQSLNNVPKIPMVDNQQQNTDIIDALQLRRITTQTTEKNFIERCLNIEVEGTDLLSLQRIQIDLDNYLVTDMKDKLSNNMTLSPEMIKGENNESPQQLPKDSFQTLEQQLKTIIEKAIKKNIEMTKMRRVPISKIAMSNNRGHKIFSAAFIRAAMKSQVFQPKVVLNRVEPTVEQSLEFKINNSAMINDNNSNTECNNEIRNHEIEKTKNNIVNTNINNDNSAEKICMNENKSSDGGNYSCSICNALFLTKIDIERHLDTHKHSKNIKTPINIISKRKLMRCKCCLEIVESRYVKSHICQWKKSLHQCPICKISFKNDQLLENHSKIHKNYPTKINTIKTDVKKVIEETAMMDEVKIERVENISQINEPIIRTDDNKDEKITSTNMNIATYTCFVCDKNFTDEELLKDHLQQHCDDVSDDDKNKDNPKCQMFQCAICGETLNNETELERHVEKHLFDDNTSNTVDNNLINVQIKQELPVMKFDVGLNSKFELHTCVQCNEEFDNEINLALHVQGHEEESAIAEWEKHGFIKPPLVCDNHTCTICDDTFDSEEALAHHIDIHNECSHICILCDKPFLTLLELQDHVTSTH</sequence>
<feature type="binding site" evidence="6">
    <location>
        <position position="14"/>
    </location>
    <ligand>
        <name>Zn(2+)</name>
        <dbReference type="ChEBI" id="CHEBI:29105"/>
    </ligand>
</feature>
<feature type="compositionally biased region" description="Basic and acidic residues" evidence="7">
    <location>
        <begin position="247"/>
        <end position="257"/>
    </location>
</feature>
<feature type="binding site" evidence="6">
    <location>
        <position position="58"/>
    </location>
    <ligand>
        <name>Zn(2+)</name>
        <dbReference type="ChEBI" id="CHEBI:29105"/>
    </ligand>
</feature>
<dbReference type="PROSITE" id="PS00028">
    <property type="entry name" value="ZINC_FINGER_C2H2_1"/>
    <property type="match status" value="7"/>
</dbReference>
<comment type="caution">
    <text evidence="10">The sequence shown here is derived from an EMBL/GenBank/DDBJ whole genome shotgun (WGS) entry which is preliminary data.</text>
</comment>
<evidence type="ECO:0000256" key="7">
    <source>
        <dbReference type="SAM" id="MobiDB-lite"/>
    </source>
</evidence>
<dbReference type="SMART" id="SM00868">
    <property type="entry name" value="zf-AD"/>
    <property type="match status" value="1"/>
</dbReference>
<keyword evidence="11" id="KW-1185">Reference proteome</keyword>
<dbReference type="SUPFAM" id="SSF57716">
    <property type="entry name" value="Glucocorticoid receptor-like (DNA-binding domain)"/>
    <property type="match status" value="1"/>
</dbReference>
<feature type="domain" description="C2H2-type" evidence="8">
    <location>
        <begin position="819"/>
        <end position="846"/>
    </location>
</feature>
<feature type="region of interest" description="Disordered" evidence="7">
    <location>
        <begin position="94"/>
        <end position="119"/>
    </location>
</feature>
<keyword evidence="2" id="KW-0677">Repeat</keyword>
<dbReference type="SUPFAM" id="SSF57667">
    <property type="entry name" value="beta-beta-alpha zinc fingers"/>
    <property type="match status" value="3"/>
</dbReference>
<evidence type="ECO:0000256" key="1">
    <source>
        <dbReference type="ARBA" id="ARBA00022723"/>
    </source>
</evidence>
<evidence type="ECO:0000256" key="3">
    <source>
        <dbReference type="ARBA" id="ARBA00022771"/>
    </source>
</evidence>
<dbReference type="SMART" id="SM00451">
    <property type="entry name" value="ZnF_U1"/>
    <property type="match status" value="2"/>
</dbReference>
<feature type="binding site" evidence="6">
    <location>
        <position position="61"/>
    </location>
    <ligand>
        <name>Zn(2+)</name>
        <dbReference type="ChEBI" id="CHEBI:29105"/>
    </ligand>
</feature>
<dbReference type="EMBL" id="JAQQBS010001423">
    <property type="protein sequence ID" value="KAK0160111.1"/>
    <property type="molecule type" value="Genomic_DNA"/>
</dbReference>